<feature type="region of interest" description="Disordered" evidence="1">
    <location>
        <begin position="1"/>
        <end position="24"/>
    </location>
</feature>
<organism evidence="2 3">
    <name type="scientific">Malus baccata</name>
    <name type="common">Siberian crab apple</name>
    <name type="synonym">Pyrus baccata</name>
    <dbReference type="NCBI Taxonomy" id="106549"/>
    <lineage>
        <taxon>Eukaryota</taxon>
        <taxon>Viridiplantae</taxon>
        <taxon>Streptophyta</taxon>
        <taxon>Embryophyta</taxon>
        <taxon>Tracheophyta</taxon>
        <taxon>Spermatophyta</taxon>
        <taxon>Magnoliopsida</taxon>
        <taxon>eudicotyledons</taxon>
        <taxon>Gunneridae</taxon>
        <taxon>Pentapetalae</taxon>
        <taxon>rosids</taxon>
        <taxon>fabids</taxon>
        <taxon>Rosales</taxon>
        <taxon>Rosaceae</taxon>
        <taxon>Amygdaloideae</taxon>
        <taxon>Maleae</taxon>
        <taxon>Malus</taxon>
    </lineage>
</organism>
<sequence length="88" mass="10100">MVDSGGPSSKRVQGEGSKKAMQNNCPTAEWRSWNFVPEDVKKAVMNQLLCNYTLDDTNEELMKLMDEALKRGYRQWRYDVERNGGPAE</sequence>
<keyword evidence="3" id="KW-1185">Reference proteome</keyword>
<comment type="caution">
    <text evidence="2">The sequence shown here is derived from an EMBL/GenBank/DDBJ whole genome shotgun (WGS) entry which is preliminary data.</text>
</comment>
<dbReference type="Proteomes" id="UP000315295">
    <property type="component" value="Unassembled WGS sequence"/>
</dbReference>
<proteinExistence type="predicted"/>
<name>A0A540NT07_MALBA</name>
<gene>
    <name evidence="2" type="ORF">C1H46_000056</name>
</gene>
<dbReference type="AlphaFoldDB" id="A0A540NT07"/>
<protein>
    <submittedName>
        <fullName evidence="2">Uncharacterized protein</fullName>
    </submittedName>
</protein>
<evidence type="ECO:0000313" key="2">
    <source>
        <dbReference type="EMBL" id="TQE14137.1"/>
    </source>
</evidence>
<evidence type="ECO:0000313" key="3">
    <source>
        <dbReference type="Proteomes" id="UP000315295"/>
    </source>
</evidence>
<dbReference type="EMBL" id="VIEB01000005">
    <property type="protein sequence ID" value="TQE14137.1"/>
    <property type="molecule type" value="Genomic_DNA"/>
</dbReference>
<reference evidence="2 3" key="1">
    <citation type="journal article" date="2019" name="G3 (Bethesda)">
        <title>Sequencing of a Wild Apple (Malus baccata) Genome Unravels the Differences Between Cultivated and Wild Apple Species Regarding Disease Resistance and Cold Tolerance.</title>
        <authorList>
            <person name="Chen X."/>
        </authorList>
    </citation>
    <scope>NUCLEOTIDE SEQUENCE [LARGE SCALE GENOMIC DNA]</scope>
    <source>
        <strain evidence="3">cv. Shandingzi</strain>
        <tissue evidence="2">Leaves</tissue>
    </source>
</reference>
<accession>A0A540NT07</accession>
<feature type="compositionally biased region" description="Polar residues" evidence="1">
    <location>
        <begin position="1"/>
        <end position="11"/>
    </location>
</feature>
<evidence type="ECO:0000256" key="1">
    <source>
        <dbReference type="SAM" id="MobiDB-lite"/>
    </source>
</evidence>